<reference evidence="1" key="1">
    <citation type="submission" date="2024-03" db="EMBL/GenBank/DDBJ databases">
        <title>Diverse circular DNA viruses in blood, oral, and fecal samples of captive lemurs.</title>
        <authorList>
            <person name="Paietta E.N."/>
            <person name="Kraberger S."/>
            <person name="Lund M.C."/>
            <person name="Custer J.M."/>
            <person name="Vargas K.M."/>
            <person name="Ehmke E.E."/>
            <person name="Yoder A.D."/>
            <person name="Varsani A."/>
        </authorList>
    </citation>
    <scope>NUCLEOTIDE SEQUENCE</scope>
    <source>
        <strain evidence="1">Duke_21_1</strain>
    </source>
</reference>
<sequence>MSKKKNVIARVGNFEITKESGPEHDYIRIKAVGGHWGIMHRDDSPMYGVWLAMCKDPEYKQGMEVRCVMEYTMSQMLYDEGFLRDWWKAIDEFQKRKVAAAPVPTEQEEADAIAEVEMMEEIKKTLSDDKG</sequence>
<dbReference type="EMBL" id="PP511379">
    <property type="protein sequence ID" value="XCD03627.1"/>
    <property type="molecule type" value="Genomic_DNA"/>
</dbReference>
<proteinExistence type="predicted"/>
<protein>
    <submittedName>
        <fullName evidence="1">Uncharacterized protein</fullName>
    </submittedName>
</protein>
<evidence type="ECO:0000313" key="1">
    <source>
        <dbReference type="EMBL" id="XCD03627.1"/>
    </source>
</evidence>
<name>A0AAU8AW04_9CAUD</name>
<organism evidence="1">
    <name type="scientific">Dulem virus 40</name>
    <dbReference type="NCBI Taxonomy" id="3145758"/>
    <lineage>
        <taxon>Viruses</taxon>
        <taxon>Duplodnaviria</taxon>
        <taxon>Heunggongvirae</taxon>
        <taxon>Uroviricota</taxon>
        <taxon>Caudoviricetes</taxon>
    </lineage>
</organism>
<accession>A0AAU8AW04</accession>